<dbReference type="EMBL" id="CAJFDH010000006">
    <property type="protein sequence ID" value="CAD5231081.1"/>
    <property type="molecule type" value="Genomic_DNA"/>
</dbReference>
<dbReference type="OrthoDB" id="192611at2759"/>
<dbReference type="EMBL" id="CAJFCW020000006">
    <property type="protein sequence ID" value="CAG9128404.1"/>
    <property type="molecule type" value="Genomic_DNA"/>
</dbReference>
<organism evidence="10 11">
    <name type="scientific">Bursaphelenchus okinawaensis</name>
    <dbReference type="NCBI Taxonomy" id="465554"/>
    <lineage>
        <taxon>Eukaryota</taxon>
        <taxon>Metazoa</taxon>
        <taxon>Ecdysozoa</taxon>
        <taxon>Nematoda</taxon>
        <taxon>Chromadorea</taxon>
        <taxon>Rhabditida</taxon>
        <taxon>Tylenchina</taxon>
        <taxon>Tylenchomorpha</taxon>
        <taxon>Aphelenchoidea</taxon>
        <taxon>Aphelenchoididae</taxon>
        <taxon>Bursaphelenchus</taxon>
    </lineage>
</organism>
<evidence type="ECO:0000256" key="4">
    <source>
        <dbReference type="ARBA" id="ARBA00022670"/>
    </source>
</evidence>
<feature type="active site" description="Nucleophile" evidence="8">
    <location>
        <position position="190"/>
    </location>
</feature>
<dbReference type="PIRSF" id="PIRSF019663">
    <property type="entry name" value="Legumain"/>
    <property type="match status" value="1"/>
</dbReference>
<feature type="chain" id="PRO_5036221522" description="legumain" evidence="9">
    <location>
        <begin position="21"/>
        <end position="306"/>
    </location>
</feature>
<dbReference type="Pfam" id="PF01650">
    <property type="entry name" value="Peptidase_C13"/>
    <property type="match status" value="1"/>
</dbReference>
<dbReference type="AlphaFoldDB" id="A0A811LVJ0"/>
<evidence type="ECO:0000256" key="5">
    <source>
        <dbReference type="ARBA" id="ARBA00022729"/>
    </source>
</evidence>
<evidence type="ECO:0000256" key="6">
    <source>
        <dbReference type="ARBA" id="ARBA00022801"/>
    </source>
</evidence>
<dbReference type="FunFam" id="3.40.50.1460:FF:000006">
    <property type="entry name" value="Legumain"/>
    <property type="match status" value="1"/>
</dbReference>
<name>A0A811LVJ0_9BILA</name>
<dbReference type="PRINTS" id="PR00776">
    <property type="entry name" value="HEMOGLOBNASE"/>
</dbReference>
<gene>
    <name evidence="10" type="ORF">BOKJ2_LOCUS14463</name>
</gene>
<dbReference type="InterPro" id="IPR001096">
    <property type="entry name" value="Peptidase_C13"/>
</dbReference>
<comment type="caution">
    <text evidence="10">The sequence shown here is derived from an EMBL/GenBank/DDBJ whole genome shotgun (WGS) entry which is preliminary data.</text>
</comment>
<dbReference type="PANTHER" id="PTHR12000:SF42">
    <property type="entry name" value="LEGUMAIN"/>
    <property type="match status" value="1"/>
</dbReference>
<dbReference type="EC" id="3.4.22.34" evidence="3"/>
<reference evidence="10" key="1">
    <citation type="submission" date="2020-09" db="EMBL/GenBank/DDBJ databases">
        <authorList>
            <person name="Kikuchi T."/>
        </authorList>
    </citation>
    <scope>NUCLEOTIDE SEQUENCE</scope>
    <source>
        <strain evidence="10">SH1</strain>
    </source>
</reference>
<dbReference type="GO" id="GO:0051603">
    <property type="term" value="P:proteolysis involved in protein catabolic process"/>
    <property type="evidence" value="ECO:0007669"/>
    <property type="project" value="TreeGrafter"/>
</dbReference>
<keyword evidence="5 9" id="KW-0732">Signal</keyword>
<evidence type="ECO:0000256" key="3">
    <source>
        <dbReference type="ARBA" id="ARBA00012628"/>
    </source>
</evidence>
<evidence type="ECO:0000256" key="2">
    <source>
        <dbReference type="ARBA" id="ARBA00009941"/>
    </source>
</evidence>
<feature type="active site" evidence="8">
    <location>
        <position position="143"/>
    </location>
</feature>
<sequence>MLTLTPILFLFFAVLNSVTASKTSEGQVWAVLVSGSCGLANYRHQADVLHAYQILREHRIPEEHIITMLCDDIVNAEYNPFPGGVFNSLESPDLYKTAKIDYRANDVTPANLLKLLRGEKVKEGGKVLNSTENDRVFIYYAGHGMIGSLAFSDATISDETMLQAKDFQAALKTMYNKKMYKRLVIYLEACYSGSMFDNKTLADHNIYAITAANDQESSYATNCIDVSGWATSNLCELCLGDEFSVNWMSFSDQATLTKETLDEQYLFTKENTLQSHVERFGNSEMTKDFIGYYQAWNEEKGEFRRL</sequence>
<dbReference type="Proteomes" id="UP000614601">
    <property type="component" value="Unassembled WGS sequence"/>
</dbReference>
<evidence type="ECO:0000313" key="11">
    <source>
        <dbReference type="Proteomes" id="UP000614601"/>
    </source>
</evidence>
<dbReference type="GO" id="GO:0004197">
    <property type="term" value="F:cysteine-type endopeptidase activity"/>
    <property type="evidence" value="ECO:0007669"/>
    <property type="project" value="UniProtKB-EC"/>
</dbReference>
<proteinExistence type="inferred from homology"/>
<evidence type="ECO:0000256" key="1">
    <source>
        <dbReference type="ARBA" id="ARBA00000810"/>
    </source>
</evidence>
<dbReference type="Gene3D" id="3.40.50.1460">
    <property type="match status" value="1"/>
</dbReference>
<comment type="catalytic activity">
    <reaction evidence="1">
        <text>Hydrolysis of proteins and small molecule substrates at -Asn-|-Xaa- bonds.</text>
        <dbReference type="EC" id="3.4.22.34"/>
    </reaction>
</comment>
<comment type="similarity">
    <text evidence="2">Belongs to the peptidase C13 family.</text>
</comment>
<accession>A0A811LVJ0</accession>
<feature type="signal peptide" evidence="9">
    <location>
        <begin position="1"/>
        <end position="20"/>
    </location>
</feature>
<keyword evidence="11" id="KW-1185">Reference proteome</keyword>
<dbReference type="PANTHER" id="PTHR12000">
    <property type="entry name" value="HEMOGLOBINASE FAMILY MEMBER"/>
    <property type="match status" value="1"/>
</dbReference>
<keyword evidence="7" id="KW-0788">Thiol protease</keyword>
<dbReference type="Proteomes" id="UP000783686">
    <property type="component" value="Unassembled WGS sequence"/>
</dbReference>
<evidence type="ECO:0000256" key="9">
    <source>
        <dbReference type="SAM" id="SignalP"/>
    </source>
</evidence>
<protein>
    <recommendedName>
        <fullName evidence="3">legumain</fullName>
        <ecNumber evidence="3">3.4.22.34</ecNumber>
    </recommendedName>
</protein>
<dbReference type="GO" id="GO:0005773">
    <property type="term" value="C:vacuole"/>
    <property type="evidence" value="ECO:0007669"/>
    <property type="project" value="GOC"/>
</dbReference>
<evidence type="ECO:0000256" key="8">
    <source>
        <dbReference type="PIRSR" id="PIRSR019663-1"/>
    </source>
</evidence>
<keyword evidence="6" id="KW-0378">Hydrolase</keyword>
<evidence type="ECO:0000256" key="7">
    <source>
        <dbReference type="ARBA" id="ARBA00022807"/>
    </source>
</evidence>
<keyword evidence="4" id="KW-0645">Protease</keyword>
<evidence type="ECO:0000313" key="10">
    <source>
        <dbReference type="EMBL" id="CAD5231081.1"/>
    </source>
</evidence>
<dbReference type="GO" id="GO:0006624">
    <property type="term" value="P:vacuolar protein processing"/>
    <property type="evidence" value="ECO:0007669"/>
    <property type="project" value="TreeGrafter"/>
</dbReference>